<reference evidence="1 2" key="1">
    <citation type="submission" date="2015-02" db="EMBL/GenBank/DDBJ databases">
        <authorList>
            <person name="Ju K.-S."/>
            <person name="Doroghazi J.R."/>
            <person name="Metcalf W."/>
        </authorList>
    </citation>
    <scope>NUCLEOTIDE SEQUENCE [LARGE SCALE GENOMIC DNA]</scope>
    <source>
        <strain evidence="1 2">NRRL ISP-5550</strain>
    </source>
</reference>
<name>A0A0F4K0R4_9ACTN</name>
<protein>
    <submittedName>
        <fullName evidence="1">Uncharacterized protein</fullName>
    </submittedName>
</protein>
<sequence length="123" mass="13358">MPGNASLDRSDWTSTLDEATATHEGELITIEVMDQSIGHQYEAERLPFSYLSYDHKSDAVVVAVGGRPPRYPVVLRHIVAHPKEIDVSTVDVPETAIRVLDQDDTATLITFYPAGPAGPAAQS</sequence>
<evidence type="ECO:0000313" key="2">
    <source>
        <dbReference type="Proteomes" id="UP000033551"/>
    </source>
</evidence>
<evidence type="ECO:0000313" key="1">
    <source>
        <dbReference type="EMBL" id="KJY38851.1"/>
    </source>
</evidence>
<keyword evidence="2" id="KW-1185">Reference proteome</keyword>
<dbReference type="PATRIC" id="fig|68223.7.peg.6792"/>
<dbReference type="EMBL" id="JZWV01000046">
    <property type="protein sequence ID" value="KJY38851.1"/>
    <property type="molecule type" value="Genomic_DNA"/>
</dbReference>
<proteinExistence type="predicted"/>
<dbReference type="RefSeq" id="WP_045945728.1">
    <property type="nucleotide sequence ID" value="NZ_JZWV01000046.1"/>
</dbReference>
<dbReference type="OrthoDB" id="4200530at2"/>
<organism evidence="1 2">
    <name type="scientific">Streptomyces katrae</name>
    <dbReference type="NCBI Taxonomy" id="68223"/>
    <lineage>
        <taxon>Bacteria</taxon>
        <taxon>Bacillati</taxon>
        <taxon>Actinomycetota</taxon>
        <taxon>Actinomycetes</taxon>
        <taxon>Kitasatosporales</taxon>
        <taxon>Streptomycetaceae</taxon>
        <taxon>Streptomyces</taxon>
    </lineage>
</organism>
<dbReference type="Proteomes" id="UP000033551">
    <property type="component" value="Unassembled WGS sequence"/>
</dbReference>
<dbReference type="Pfam" id="PF17269">
    <property type="entry name" value="DUF5335"/>
    <property type="match status" value="1"/>
</dbReference>
<gene>
    <name evidence="1" type="ORF">VR44_02755</name>
</gene>
<dbReference type="AlphaFoldDB" id="A0A0F4K0R4"/>
<dbReference type="InterPro" id="IPR035223">
    <property type="entry name" value="DUF5335"/>
</dbReference>
<comment type="caution">
    <text evidence="1">The sequence shown here is derived from an EMBL/GenBank/DDBJ whole genome shotgun (WGS) entry which is preliminary data.</text>
</comment>
<accession>A0A0F4K0R4</accession>